<feature type="transmembrane region" description="Helical" evidence="1">
    <location>
        <begin position="69"/>
        <end position="89"/>
    </location>
</feature>
<keyword evidence="1" id="KW-1133">Transmembrane helix</keyword>
<keyword evidence="4" id="KW-1185">Reference proteome</keyword>
<reference evidence="3 4" key="1">
    <citation type="submission" date="2016-11" db="EMBL/GenBank/DDBJ databases">
        <authorList>
            <person name="Jaros S."/>
            <person name="Januszkiewicz K."/>
            <person name="Wedrychowicz H."/>
        </authorList>
    </citation>
    <scope>NUCLEOTIDE SEQUENCE [LARGE SCALE GENOMIC DNA]</scope>
    <source>
        <strain evidence="3 4">DSM 3089</strain>
    </source>
</reference>
<dbReference type="STRING" id="1121306.SAMN02745196_02425"/>
<dbReference type="EMBL" id="FQXP01000009">
    <property type="protein sequence ID" value="SHI02553.1"/>
    <property type="molecule type" value="Genomic_DNA"/>
</dbReference>
<feature type="domain" description="M23ase beta-sheet core" evidence="2">
    <location>
        <begin position="190"/>
        <end position="264"/>
    </location>
</feature>
<dbReference type="SUPFAM" id="SSF51261">
    <property type="entry name" value="Duplicated hybrid motif"/>
    <property type="match status" value="1"/>
</dbReference>
<name>A0A1M5XTH6_9CLOT</name>
<sequence length="277" mass="31320">MSNYRMQYENYYNNISKKRKVKAANKSNDKEKITSNYRERECNHRDKEYDYILKRNGYRNSSRSSKKSWANTIIMQLSGVLIMSVLLLGCKAIDTSTTQKVYSKSCTILSKNYDLTAIASSIKNGGYKEFEGKVLSYIDGVKSKVLGGKTLEERLKEDFSFPTIQNNSLGLKADSNEGKVISTSNKGVASNRFVQAASSGKVVKCDFRGDKQVVLIDHGQGIQTEYAGLDEVFVCEGDYINRDENIGAVKEKDSEDKSCDFKLLYMGKDKDFQKYIN</sequence>
<gene>
    <name evidence="3" type="ORF">SAMN02745196_02425</name>
</gene>
<evidence type="ECO:0000313" key="4">
    <source>
        <dbReference type="Proteomes" id="UP000184526"/>
    </source>
</evidence>
<proteinExistence type="predicted"/>
<dbReference type="Proteomes" id="UP000184526">
    <property type="component" value="Unassembled WGS sequence"/>
</dbReference>
<evidence type="ECO:0000259" key="2">
    <source>
        <dbReference type="Pfam" id="PF01551"/>
    </source>
</evidence>
<accession>A0A1M5XTH6</accession>
<protein>
    <submittedName>
        <fullName evidence="3">Peptidase family M23</fullName>
    </submittedName>
</protein>
<dbReference type="Gene3D" id="2.70.70.10">
    <property type="entry name" value="Glucose Permease (Domain IIA)"/>
    <property type="match status" value="1"/>
</dbReference>
<dbReference type="InterPro" id="IPR016047">
    <property type="entry name" value="M23ase_b-sheet_dom"/>
</dbReference>
<organism evidence="3 4">
    <name type="scientific">Clostridium collagenovorans DSM 3089</name>
    <dbReference type="NCBI Taxonomy" id="1121306"/>
    <lineage>
        <taxon>Bacteria</taxon>
        <taxon>Bacillati</taxon>
        <taxon>Bacillota</taxon>
        <taxon>Clostridia</taxon>
        <taxon>Eubacteriales</taxon>
        <taxon>Clostridiaceae</taxon>
        <taxon>Clostridium</taxon>
    </lineage>
</organism>
<dbReference type="Pfam" id="PF01551">
    <property type="entry name" value="Peptidase_M23"/>
    <property type="match status" value="1"/>
</dbReference>
<dbReference type="OrthoDB" id="2083169at2"/>
<keyword evidence="1" id="KW-0812">Transmembrane</keyword>
<dbReference type="AlphaFoldDB" id="A0A1M5XTH6"/>
<dbReference type="InterPro" id="IPR011055">
    <property type="entry name" value="Dup_hybrid_motif"/>
</dbReference>
<dbReference type="RefSeq" id="WP_072832273.1">
    <property type="nucleotide sequence ID" value="NZ_FQXP01000009.1"/>
</dbReference>
<evidence type="ECO:0000256" key="1">
    <source>
        <dbReference type="SAM" id="Phobius"/>
    </source>
</evidence>
<dbReference type="CDD" id="cd12797">
    <property type="entry name" value="M23_peptidase"/>
    <property type="match status" value="1"/>
</dbReference>
<keyword evidence="1" id="KW-0472">Membrane</keyword>
<evidence type="ECO:0000313" key="3">
    <source>
        <dbReference type="EMBL" id="SHI02553.1"/>
    </source>
</evidence>